<dbReference type="EMBL" id="JAGIZB010000002">
    <property type="protein sequence ID" value="MBP0443838.1"/>
    <property type="molecule type" value="Genomic_DNA"/>
</dbReference>
<sequence>MTPVTVPPETSASLYPADLTTVLDRRPRSTACEIRAGTPLPRRALQVSR</sequence>
<organism evidence="2 3">
    <name type="scientific">Pararoseomonas baculiformis</name>
    <dbReference type="NCBI Taxonomy" id="2820812"/>
    <lineage>
        <taxon>Bacteria</taxon>
        <taxon>Pseudomonadati</taxon>
        <taxon>Pseudomonadota</taxon>
        <taxon>Alphaproteobacteria</taxon>
        <taxon>Acetobacterales</taxon>
        <taxon>Acetobacteraceae</taxon>
        <taxon>Pararoseomonas</taxon>
    </lineage>
</organism>
<keyword evidence="3" id="KW-1185">Reference proteome</keyword>
<feature type="region of interest" description="Disordered" evidence="1">
    <location>
        <begin position="30"/>
        <end position="49"/>
    </location>
</feature>
<name>A0ABS4AA33_9PROT</name>
<evidence type="ECO:0000256" key="1">
    <source>
        <dbReference type="SAM" id="MobiDB-lite"/>
    </source>
</evidence>
<evidence type="ECO:0000313" key="2">
    <source>
        <dbReference type="EMBL" id="MBP0443838.1"/>
    </source>
</evidence>
<evidence type="ECO:0000313" key="3">
    <source>
        <dbReference type="Proteomes" id="UP000681594"/>
    </source>
</evidence>
<proteinExistence type="predicted"/>
<comment type="caution">
    <text evidence="2">The sequence shown here is derived from an EMBL/GenBank/DDBJ whole genome shotgun (WGS) entry which is preliminary data.</text>
</comment>
<accession>A0ABS4AA33</accession>
<gene>
    <name evidence="2" type="ORF">J8J14_03510</name>
</gene>
<reference evidence="2 3" key="1">
    <citation type="submission" date="2021-03" db="EMBL/GenBank/DDBJ databases">
        <authorList>
            <person name="So Y."/>
        </authorList>
    </citation>
    <scope>NUCLEOTIDE SEQUENCE [LARGE SCALE GENOMIC DNA]</scope>
    <source>
        <strain evidence="2 3">SSH11</strain>
    </source>
</reference>
<protein>
    <submittedName>
        <fullName evidence="2">Uncharacterized protein</fullName>
    </submittedName>
</protein>
<dbReference type="RefSeq" id="WP_209378059.1">
    <property type="nucleotide sequence ID" value="NZ_JAGIZB010000002.1"/>
</dbReference>
<dbReference type="Proteomes" id="UP000681594">
    <property type="component" value="Unassembled WGS sequence"/>
</dbReference>